<dbReference type="AlphaFoldDB" id="A0A6V7RMT4"/>
<reference evidence="2 3" key="1">
    <citation type="submission" date="2020-07" db="EMBL/GenBank/DDBJ databases">
        <authorList>
            <person name="Criscuolo A."/>
        </authorList>
    </citation>
    <scope>NUCLEOTIDE SEQUENCE [LARGE SCALE GENOMIC DNA]</scope>
    <source>
        <strain evidence="3">CIP 111030</strain>
    </source>
</reference>
<dbReference type="Proteomes" id="UP000521032">
    <property type="component" value="Unassembled WGS sequence"/>
</dbReference>
<comment type="caution">
    <text evidence="2">The sequence shown here is derived from an EMBL/GenBank/DDBJ whole genome shotgun (WGS) entry which is preliminary data.</text>
</comment>
<evidence type="ECO:0000256" key="1">
    <source>
        <dbReference type="SAM" id="Phobius"/>
    </source>
</evidence>
<evidence type="ECO:0000313" key="3">
    <source>
        <dbReference type="Proteomes" id="UP000521032"/>
    </source>
</evidence>
<feature type="transmembrane region" description="Helical" evidence="1">
    <location>
        <begin position="9"/>
        <end position="26"/>
    </location>
</feature>
<feature type="transmembrane region" description="Helical" evidence="1">
    <location>
        <begin position="32"/>
        <end position="53"/>
    </location>
</feature>
<accession>A0A6V7RMT4</accession>
<name>A0A6V7RMT4_9BACL</name>
<organism evidence="2 3">
    <name type="scientific">Phocicoccus schoeneichii</name>
    <dbReference type="NCBI Taxonomy" id="1812261"/>
    <lineage>
        <taxon>Bacteria</taxon>
        <taxon>Bacillati</taxon>
        <taxon>Bacillota</taxon>
        <taxon>Bacilli</taxon>
        <taxon>Bacillales</taxon>
        <taxon>Salinicoccaceae</taxon>
        <taxon>Phocicoccus</taxon>
    </lineage>
</organism>
<gene>
    <name evidence="2" type="ORF">JEOSCH030_01676</name>
</gene>
<keyword evidence="3" id="KW-1185">Reference proteome</keyword>
<dbReference type="RefSeq" id="WP_186088477.1">
    <property type="nucleotide sequence ID" value="NZ_BMDB01000004.1"/>
</dbReference>
<keyword evidence="1" id="KW-1133">Transmembrane helix</keyword>
<proteinExistence type="predicted"/>
<protein>
    <submittedName>
        <fullName evidence="2">Uncharacterized protein</fullName>
    </submittedName>
</protein>
<evidence type="ECO:0000313" key="2">
    <source>
        <dbReference type="EMBL" id="CAD2079634.1"/>
    </source>
</evidence>
<sequence>MKLELQKSFNVLLIVIALGAIYYFIAPHVAGLLKIAIIVLFIVIALYSLSTIFKREYDE</sequence>
<dbReference type="EMBL" id="CAJEWE010000011">
    <property type="protein sequence ID" value="CAD2079634.1"/>
    <property type="molecule type" value="Genomic_DNA"/>
</dbReference>
<keyword evidence="1" id="KW-0472">Membrane</keyword>
<keyword evidence="1" id="KW-0812">Transmembrane</keyword>